<feature type="region of interest" description="Disordered" evidence="1">
    <location>
        <begin position="703"/>
        <end position="799"/>
    </location>
</feature>
<gene>
    <name evidence="2" type="ORF">C2E21_5422</name>
</gene>
<protein>
    <recommendedName>
        <fullName evidence="4">SGNH hydrolase-type esterase domain-containing protein</fullName>
    </recommendedName>
</protein>
<dbReference type="Gene3D" id="3.40.50.1110">
    <property type="entry name" value="SGNH hydrolase"/>
    <property type="match status" value="1"/>
</dbReference>
<dbReference type="InterPro" id="IPR036514">
    <property type="entry name" value="SGNH_hydro_sf"/>
</dbReference>
<comment type="caution">
    <text evidence="2">The sequence shown here is derived from an EMBL/GenBank/DDBJ whole genome shotgun (WGS) entry which is preliminary data.</text>
</comment>
<keyword evidence="3" id="KW-1185">Reference proteome</keyword>
<dbReference type="CDD" id="cd00229">
    <property type="entry name" value="SGNH_hydrolase"/>
    <property type="match status" value="1"/>
</dbReference>
<dbReference type="EMBL" id="LHPG02000010">
    <property type="protein sequence ID" value="PRW51158.1"/>
    <property type="molecule type" value="Genomic_DNA"/>
</dbReference>
<dbReference type="Proteomes" id="UP000239899">
    <property type="component" value="Unassembled WGS sequence"/>
</dbReference>
<feature type="compositionally biased region" description="Low complexity" evidence="1">
    <location>
        <begin position="722"/>
        <end position="758"/>
    </location>
</feature>
<sequence>MLEGSAALPIQASSLAAAVTQLEQELPGLVGRHGGSSAVVMRHRVRLGAALAASGRPEEGYPLLEQGLEAATACFASNMPRLHRVRKEAADGTSPDAQQLVATLGALQRTIWEARFFRCLCFVSLHGPAIEETWHANQDTYLAVRHEMAAALPELARWSSPADPMVQCALHELSRLVAQCEARGLQQLPADLQAEHAWLLGAAAVDSNATRLIGGAVPQLPQYKQDIVQRLWQYQPFLSQRSLRRGLYSLGDPARMRRFVHKLLSGDQISVSTLGGSVTAGQGAMHGGPYVARWFNWLNEISPRQQPSEHTLKNPAFGGSTSGIFTVCVNDMVQEDADLVIVEFSLNDGGSTGQFKENKLRLSMERLFRKLLALPNKPAVVVLSHYGWLVCRQPGSILSSYACSAENDFNVMGQYYGLPSLSIRAAAYHLMAQNVSGYQAYMPFRDHEQAVGVKINESDLYYFDEVHPQDRTGHWALADLLVTLTQETAVGLAARPLEVEDEEVAHEPLPEPMTPGNYERRASACLLQRAFEKVVVNQQGFEWKNERPAAQLANEKKNERPAAQLANEKWGWIGTVPGSWAELEVDTTTGVKGDLAAEQDEVVLTHLISYEHMGKAKVECVSGCQCNETVFDGHVNDKVSLTALHRFPASQSPNCRIRVTVLNETSSPDGEHKVKLVGVMVIEASSNLNGLLGIQLDLFANKGMGELKPPEQPQPEQPQPEQPQEQPQPEQQQPPEQQQEQPQPEQQQPPEQQQEQPQPEQPQPEQPQEQPQPEQQQPEQQVQPQQPAEQPQQRRRGRR</sequence>
<evidence type="ECO:0000256" key="1">
    <source>
        <dbReference type="SAM" id="MobiDB-lite"/>
    </source>
</evidence>
<evidence type="ECO:0000313" key="2">
    <source>
        <dbReference type="EMBL" id="PRW51158.1"/>
    </source>
</evidence>
<dbReference type="PANTHER" id="PTHR34407:SF1">
    <property type="entry name" value="SGNH HYDROLASE-TYPE ESTERASE DOMAIN-CONTAINING PROTEIN"/>
    <property type="match status" value="1"/>
</dbReference>
<dbReference type="PANTHER" id="PTHR34407">
    <property type="entry name" value="EXPRESSED PROTEIN"/>
    <property type="match status" value="1"/>
</dbReference>
<accession>A0A2P6TP99</accession>
<dbReference type="AlphaFoldDB" id="A0A2P6TP99"/>
<feature type="compositionally biased region" description="Low complexity" evidence="1">
    <location>
        <begin position="766"/>
        <end position="791"/>
    </location>
</feature>
<feature type="compositionally biased region" description="Pro residues" evidence="1">
    <location>
        <begin position="710"/>
        <end position="721"/>
    </location>
</feature>
<evidence type="ECO:0008006" key="4">
    <source>
        <dbReference type="Google" id="ProtNLM"/>
    </source>
</evidence>
<reference evidence="2 3" key="1">
    <citation type="journal article" date="2018" name="Plant J.">
        <title>Genome sequences of Chlorella sorokiniana UTEX 1602 and Micractinium conductrix SAG 241.80: implications to maltose excretion by a green alga.</title>
        <authorList>
            <person name="Arriola M.B."/>
            <person name="Velmurugan N."/>
            <person name="Zhang Y."/>
            <person name="Plunkett M.H."/>
            <person name="Hondzo H."/>
            <person name="Barney B.M."/>
        </authorList>
    </citation>
    <scope>NUCLEOTIDE SEQUENCE [LARGE SCALE GENOMIC DNA]</scope>
    <source>
        <strain evidence="3">UTEX 1602</strain>
    </source>
</reference>
<proteinExistence type="predicted"/>
<name>A0A2P6TP99_CHLSO</name>
<dbReference type="SUPFAM" id="SSF52266">
    <property type="entry name" value="SGNH hydrolase"/>
    <property type="match status" value="1"/>
</dbReference>
<evidence type="ECO:0000313" key="3">
    <source>
        <dbReference type="Proteomes" id="UP000239899"/>
    </source>
</evidence>
<organism evidence="2 3">
    <name type="scientific">Chlorella sorokiniana</name>
    <name type="common">Freshwater green alga</name>
    <dbReference type="NCBI Taxonomy" id="3076"/>
    <lineage>
        <taxon>Eukaryota</taxon>
        <taxon>Viridiplantae</taxon>
        <taxon>Chlorophyta</taxon>
        <taxon>core chlorophytes</taxon>
        <taxon>Trebouxiophyceae</taxon>
        <taxon>Chlorellales</taxon>
        <taxon>Chlorellaceae</taxon>
        <taxon>Chlorella clade</taxon>
        <taxon>Chlorella</taxon>
    </lineage>
</organism>
<dbReference type="OrthoDB" id="544608at2759"/>